<feature type="transmembrane region" description="Helical" evidence="1">
    <location>
        <begin position="95"/>
        <end position="113"/>
    </location>
</feature>
<proteinExistence type="predicted"/>
<feature type="transmembrane region" description="Helical" evidence="1">
    <location>
        <begin position="125"/>
        <end position="146"/>
    </location>
</feature>
<evidence type="ECO:0000313" key="2">
    <source>
        <dbReference type="EMBL" id="CAL1702822.1"/>
    </source>
</evidence>
<evidence type="ECO:0008006" key="4">
    <source>
        <dbReference type="Google" id="ProtNLM"/>
    </source>
</evidence>
<gene>
    <name evidence="2" type="ORF">GFSPODELE1_LOCUS4248</name>
</gene>
<accession>A0ABP1D8I1</accession>
<organism evidence="2 3">
    <name type="scientific">Somion occarium</name>
    <dbReference type="NCBI Taxonomy" id="3059160"/>
    <lineage>
        <taxon>Eukaryota</taxon>
        <taxon>Fungi</taxon>
        <taxon>Dikarya</taxon>
        <taxon>Basidiomycota</taxon>
        <taxon>Agaricomycotina</taxon>
        <taxon>Agaricomycetes</taxon>
        <taxon>Polyporales</taxon>
        <taxon>Cerrenaceae</taxon>
        <taxon>Somion</taxon>
    </lineage>
</organism>
<keyword evidence="3" id="KW-1185">Reference proteome</keyword>
<feature type="transmembrane region" description="Helical" evidence="1">
    <location>
        <begin position="224"/>
        <end position="245"/>
    </location>
</feature>
<feature type="transmembrane region" description="Helical" evidence="1">
    <location>
        <begin position="64"/>
        <end position="83"/>
    </location>
</feature>
<sequence>MALLLSQRSALEGLRPDVAFQAQTANYITAAIETAWLWDLFVGIPEEVRLFTEKRLTIPDLTYAVARIMTFGFLTAAVTFSVAPVDEHCHSLIKAAGWFGAISAPCNTLLFFIRIRGIFRESRIVVALFGLLWLSTCASVLAPLSFNGLDLDLVNHVCLMTDVKTFGAAGFLTITFFDTAVFIAMSIKVISFSLAETWRGKLRSFLSGKNLGYVSKALLHTGQLYYLATVGLNFFVIIVLVTPSVSSTYRATLTVPMVALQNAMACRVFRLLKFGVIQDVPSSLLSSHAPTGSQTLQFAASQSVSMDQEYAASMESHRNAEEDIMVSAAGVV</sequence>
<dbReference type="EMBL" id="OZ037945">
    <property type="protein sequence ID" value="CAL1702822.1"/>
    <property type="molecule type" value="Genomic_DNA"/>
</dbReference>
<evidence type="ECO:0000313" key="3">
    <source>
        <dbReference type="Proteomes" id="UP001497453"/>
    </source>
</evidence>
<evidence type="ECO:0000256" key="1">
    <source>
        <dbReference type="SAM" id="Phobius"/>
    </source>
</evidence>
<feature type="transmembrane region" description="Helical" evidence="1">
    <location>
        <begin position="166"/>
        <end position="195"/>
    </location>
</feature>
<protein>
    <recommendedName>
        <fullName evidence="4">Transmembrane protein</fullName>
    </recommendedName>
</protein>
<name>A0ABP1D8I1_9APHY</name>
<dbReference type="Proteomes" id="UP001497453">
    <property type="component" value="Chromosome 2"/>
</dbReference>
<keyword evidence="1" id="KW-1133">Transmembrane helix</keyword>
<reference evidence="3" key="1">
    <citation type="submission" date="2024-04" db="EMBL/GenBank/DDBJ databases">
        <authorList>
            <person name="Shaw F."/>
            <person name="Minotto A."/>
        </authorList>
    </citation>
    <scope>NUCLEOTIDE SEQUENCE [LARGE SCALE GENOMIC DNA]</scope>
</reference>
<keyword evidence="1" id="KW-0812">Transmembrane</keyword>
<keyword evidence="1" id="KW-0472">Membrane</keyword>